<dbReference type="EC" id="2.4.1.141" evidence="2 7"/>
<comment type="catalytic activity">
    <reaction evidence="6">
        <text>an N-acetyl-alpha-D-glucosaminyl-diphospho-di-trans,poly-cis-dolichol + UDP-N-acetyl-alpha-D-glucosamine = an N,N'-diacetylchitobiosyl-diphospho-di-trans,poly-cis-dolichol + UDP + H(+)</text>
        <dbReference type="Rhea" id="RHEA:23380"/>
        <dbReference type="Rhea" id="RHEA-COMP:19507"/>
        <dbReference type="Rhea" id="RHEA-COMP:19510"/>
        <dbReference type="ChEBI" id="CHEBI:15378"/>
        <dbReference type="ChEBI" id="CHEBI:57269"/>
        <dbReference type="ChEBI" id="CHEBI:57705"/>
        <dbReference type="ChEBI" id="CHEBI:58223"/>
        <dbReference type="ChEBI" id="CHEBI:58427"/>
        <dbReference type="EC" id="2.4.1.141"/>
    </reaction>
</comment>
<evidence type="ECO:0000256" key="4">
    <source>
        <dbReference type="ARBA" id="ARBA00024804"/>
    </source>
</evidence>
<evidence type="ECO:0000256" key="3">
    <source>
        <dbReference type="ARBA" id="ARBA00017468"/>
    </source>
</evidence>
<dbReference type="AlphaFoldDB" id="A0A9P8GBX6"/>
<evidence type="ECO:0000256" key="6">
    <source>
        <dbReference type="ARBA" id="ARBA00048184"/>
    </source>
</evidence>
<dbReference type="GO" id="GO:0043541">
    <property type="term" value="C:UDP-N-acetylglucosamine transferase complex"/>
    <property type="evidence" value="ECO:0007669"/>
    <property type="project" value="TreeGrafter"/>
</dbReference>
<evidence type="ECO:0000256" key="2">
    <source>
        <dbReference type="ARBA" id="ARBA00012614"/>
    </source>
</evidence>
<name>A0A9P8GBX6_AURME</name>
<dbReference type="OrthoDB" id="20273at2759"/>
<proteinExistence type="inferred from homology"/>
<evidence type="ECO:0000256" key="5">
    <source>
        <dbReference type="ARBA" id="ARBA00032061"/>
    </source>
</evidence>
<dbReference type="PANTHER" id="PTHR47043:SF1">
    <property type="entry name" value="UDP-N-ACETYLGLUCOSAMINE TRANSFERASE SUBUNIT ALG13"/>
    <property type="match status" value="1"/>
</dbReference>
<dbReference type="GO" id="GO:0006488">
    <property type="term" value="P:dolichol-linked oligosaccharide biosynthetic process"/>
    <property type="evidence" value="ECO:0007669"/>
    <property type="project" value="TreeGrafter"/>
</dbReference>
<dbReference type="EMBL" id="JAHFYH010000089">
    <property type="protein sequence ID" value="KAH0213990.1"/>
    <property type="molecule type" value="Genomic_DNA"/>
</dbReference>
<sequence>MSMSDAPSTRPRKVCFVTIGATASFSALIRATLSSSFCHSLEQNHYTDLIVQYGADGDSLFQSLLQDINANSSQHTAINVSGFGLDTSGLGQYMKLAKTGGDDGGIEGLVVSHAGSGTILHALRVDVPLVVVPNSELLDNHQVELADALAEQEYVVHGKLEDLPQALLDAEKLRLRQKAWPPINSGTHRHTKGLAGVVDEEMGFLVD</sequence>
<organism evidence="9 10">
    <name type="scientific">Aureobasidium melanogenum</name>
    <name type="common">Aureobasidium pullulans var. melanogenum</name>
    <dbReference type="NCBI Taxonomy" id="46634"/>
    <lineage>
        <taxon>Eukaryota</taxon>
        <taxon>Fungi</taxon>
        <taxon>Dikarya</taxon>
        <taxon>Ascomycota</taxon>
        <taxon>Pezizomycotina</taxon>
        <taxon>Dothideomycetes</taxon>
        <taxon>Dothideomycetidae</taxon>
        <taxon>Dothideales</taxon>
        <taxon>Saccotheciaceae</taxon>
        <taxon>Aureobasidium</taxon>
    </lineage>
</organism>
<protein>
    <recommendedName>
        <fullName evidence="3 7">UDP-N-acetylglucosamine transferase subunit ALG13</fullName>
        <ecNumber evidence="2 7">2.4.1.141</ecNumber>
    </recommendedName>
    <alternativeName>
        <fullName evidence="5 7">Asparagine-linked glycosylation protein 13</fullName>
    </alternativeName>
</protein>
<keyword evidence="7" id="KW-0328">Glycosyltransferase</keyword>
<dbReference type="Pfam" id="PF04101">
    <property type="entry name" value="Glyco_tran_28_C"/>
    <property type="match status" value="1"/>
</dbReference>
<comment type="caution">
    <text evidence="9">The sequence shown here is derived from an EMBL/GenBank/DDBJ whole genome shotgun (WGS) entry which is preliminary data.</text>
</comment>
<comment type="similarity">
    <text evidence="7">Belongs to the glycosyltransferase 28 family.</text>
</comment>
<reference evidence="9" key="2">
    <citation type="submission" date="2021-08" db="EMBL/GenBank/DDBJ databases">
        <authorList>
            <person name="Gostincar C."/>
            <person name="Sun X."/>
            <person name="Song Z."/>
            <person name="Gunde-Cimerman N."/>
        </authorList>
    </citation>
    <scope>NUCLEOTIDE SEQUENCE</scope>
    <source>
        <strain evidence="9">EXF-8016</strain>
    </source>
</reference>
<feature type="domain" description="Glycosyl transferase family 28 C-terminal" evidence="8">
    <location>
        <begin position="14"/>
        <end position="178"/>
    </location>
</feature>
<evidence type="ECO:0000313" key="9">
    <source>
        <dbReference type="EMBL" id="KAH0213990.1"/>
    </source>
</evidence>
<dbReference type="Proteomes" id="UP000767238">
    <property type="component" value="Unassembled WGS sequence"/>
</dbReference>
<reference evidence="9" key="1">
    <citation type="journal article" date="2021" name="J Fungi (Basel)">
        <title>Virulence traits and population genomics of the black yeast Aureobasidium melanogenum.</title>
        <authorList>
            <person name="Cernosa A."/>
            <person name="Sun X."/>
            <person name="Gostincar C."/>
            <person name="Fang C."/>
            <person name="Gunde-Cimerman N."/>
            <person name="Song Z."/>
        </authorList>
    </citation>
    <scope>NUCLEOTIDE SEQUENCE</scope>
    <source>
        <strain evidence="9">EXF-8016</strain>
    </source>
</reference>
<evidence type="ECO:0000313" key="10">
    <source>
        <dbReference type="Proteomes" id="UP000767238"/>
    </source>
</evidence>
<keyword evidence="7" id="KW-0256">Endoplasmic reticulum</keyword>
<evidence type="ECO:0000259" key="8">
    <source>
        <dbReference type="Pfam" id="PF04101"/>
    </source>
</evidence>
<dbReference type="SUPFAM" id="SSF53756">
    <property type="entry name" value="UDP-Glycosyltransferase/glycogen phosphorylase"/>
    <property type="match status" value="1"/>
</dbReference>
<evidence type="ECO:0000256" key="7">
    <source>
        <dbReference type="RuleBase" id="RU362128"/>
    </source>
</evidence>
<evidence type="ECO:0000256" key="1">
    <source>
        <dbReference type="ARBA" id="ARBA00011198"/>
    </source>
</evidence>
<dbReference type="Gene3D" id="3.40.50.2000">
    <property type="entry name" value="Glycogen Phosphorylase B"/>
    <property type="match status" value="1"/>
</dbReference>
<gene>
    <name evidence="7" type="primary">ALG13</name>
    <name evidence="9" type="ORF">KCV03_g8639</name>
</gene>
<dbReference type="InterPro" id="IPR052474">
    <property type="entry name" value="UDP-GlcNAc_transferase"/>
</dbReference>
<dbReference type="PANTHER" id="PTHR47043">
    <property type="entry name" value="UDP-N-ACETYLGLUCOSAMINE TRANSFERASE SUBUNIT ALG13"/>
    <property type="match status" value="1"/>
</dbReference>
<accession>A0A9P8GBX6</accession>
<dbReference type="GO" id="GO:0004577">
    <property type="term" value="F:N-acetylglucosaminyldiphosphodolichol N-acetylglucosaminyltransferase activity"/>
    <property type="evidence" value="ECO:0007669"/>
    <property type="project" value="UniProtKB-EC"/>
</dbReference>
<dbReference type="InterPro" id="IPR007235">
    <property type="entry name" value="Glyco_trans_28_C"/>
</dbReference>
<keyword evidence="7" id="KW-0808">Transferase</keyword>
<comment type="function">
    <text evidence="4 7">Involved in protein N-glycosylation. Essential for the second step of the dolichol-linked oligosaccharide pathway.</text>
</comment>
<feature type="non-terminal residue" evidence="9">
    <location>
        <position position="207"/>
    </location>
</feature>
<comment type="subunit">
    <text evidence="1 7">Heterodimer with ALG14 to form a functional enzyme.</text>
</comment>
<comment type="subcellular location">
    <subcellularLocation>
        <location evidence="7">Endoplasmic reticulum</location>
    </subcellularLocation>
</comment>